<evidence type="ECO:0000313" key="3">
    <source>
        <dbReference type="Proteomes" id="UP000823046"/>
    </source>
</evidence>
<organism evidence="2 3">
    <name type="scientific">Cardiosporidium cionae</name>
    <dbReference type="NCBI Taxonomy" id="476202"/>
    <lineage>
        <taxon>Eukaryota</taxon>
        <taxon>Sar</taxon>
        <taxon>Alveolata</taxon>
        <taxon>Apicomplexa</taxon>
        <taxon>Aconoidasida</taxon>
        <taxon>Nephromycida</taxon>
        <taxon>Cardiosporidium</taxon>
    </lineage>
</organism>
<dbReference type="SMART" id="SM00950">
    <property type="entry name" value="Piwi"/>
    <property type="match status" value="1"/>
</dbReference>
<dbReference type="Gene3D" id="3.30.420.10">
    <property type="entry name" value="Ribonuclease H-like superfamily/Ribonuclease H"/>
    <property type="match status" value="1"/>
</dbReference>
<comment type="caution">
    <text evidence="2">The sequence shown here is derived from an EMBL/GenBank/DDBJ whole genome shotgun (WGS) entry which is preliminary data.</text>
</comment>
<dbReference type="Proteomes" id="UP000823046">
    <property type="component" value="Unassembled WGS sequence"/>
</dbReference>
<dbReference type="InterPro" id="IPR012337">
    <property type="entry name" value="RNaseH-like_sf"/>
</dbReference>
<keyword evidence="3" id="KW-1185">Reference proteome</keyword>
<dbReference type="EMBL" id="JADAQX010000818">
    <property type="protein sequence ID" value="KAF8819322.1"/>
    <property type="molecule type" value="Genomic_DNA"/>
</dbReference>
<dbReference type="SUPFAM" id="SSF53098">
    <property type="entry name" value="Ribonuclease H-like"/>
    <property type="match status" value="1"/>
</dbReference>
<dbReference type="InterPro" id="IPR036397">
    <property type="entry name" value="RNaseH_sf"/>
</dbReference>
<dbReference type="Pfam" id="PF02171">
    <property type="entry name" value="Piwi"/>
    <property type="match status" value="1"/>
</dbReference>
<feature type="domain" description="Piwi" evidence="1">
    <location>
        <begin position="1"/>
        <end position="266"/>
    </location>
</feature>
<feature type="non-terminal residue" evidence="2">
    <location>
        <position position="1"/>
    </location>
</feature>
<accession>A0ABQ7J5R7</accession>
<evidence type="ECO:0000259" key="1">
    <source>
        <dbReference type="PROSITE" id="PS50822"/>
    </source>
</evidence>
<name>A0ABQ7J5R7_9APIC</name>
<proteinExistence type="predicted"/>
<dbReference type="PROSITE" id="PS50822">
    <property type="entry name" value="PIWI"/>
    <property type="match status" value="1"/>
</dbReference>
<dbReference type="PANTHER" id="PTHR22891">
    <property type="entry name" value="EUKARYOTIC TRANSLATION INITIATION FACTOR 2C"/>
    <property type="match status" value="1"/>
</dbReference>
<dbReference type="InterPro" id="IPR003165">
    <property type="entry name" value="Piwi"/>
</dbReference>
<sequence>DSYWGNVSLKVNVKLNGRNATLHADSTNPCYKVFRQFVGCDNSTLVMGGDVTYFGNKRISPSLACLVGSLDDNCNHYDAFCNPQPPKQEIILEFDGAIKQFLNSRKKLGIQKPPNRVIYLRDGVSESQMTAIVTEEVPYLRAALAKHCKTRLPKLLVILVVKREGKRFFAKDVDASPPAGFCVLKDLQDPGPFKNFFLQPHSGRIGCLIAPRYFVLVDEIGISTLEAALLMNAFCFLWSRATGAISIPAPVKCADQFASRMRGTLKEAILHEKKVDLDAAEKESSDDLVPSLLETARRCVASWRVLPPMFYM</sequence>
<evidence type="ECO:0000313" key="2">
    <source>
        <dbReference type="EMBL" id="KAF8819322.1"/>
    </source>
</evidence>
<protein>
    <submittedName>
        <fullName evidence="2">Argonaute AGO</fullName>
    </submittedName>
</protein>
<gene>
    <name evidence="2" type="primary">AGO</name>
    <name evidence="2" type="ORF">IE077_001188</name>
</gene>
<reference evidence="2 3" key="1">
    <citation type="journal article" date="2020" name="bioRxiv">
        <title>Metabolic contributions of an alphaproteobacterial endosymbiont in the apicomplexan Cardiosporidium cionae.</title>
        <authorList>
            <person name="Hunter E.S."/>
            <person name="Paight C.J."/>
            <person name="Lane C.E."/>
        </authorList>
    </citation>
    <scope>NUCLEOTIDE SEQUENCE [LARGE SCALE GENOMIC DNA]</scope>
    <source>
        <strain evidence="2">ESH_2018</strain>
    </source>
</reference>